<dbReference type="InterPro" id="IPR013094">
    <property type="entry name" value="AB_hydrolase_3"/>
</dbReference>
<keyword evidence="2" id="KW-0808">Transferase</keyword>
<protein>
    <submittedName>
        <fullName evidence="6">Uncharacterized protein</fullName>
    </submittedName>
</protein>
<evidence type="ECO:0000259" key="4">
    <source>
        <dbReference type="Pfam" id="PF00195"/>
    </source>
</evidence>
<evidence type="ECO:0000313" key="7">
    <source>
        <dbReference type="Proteomes" id="UP001188597"/>
    </source>
</evidence>
<keyword evidence="3" id="KW-0012">Acyltransferase</keyword>
<evidence type="ECO:0000256" key="2">
    <source>
        <dbReference type="ARBA" id="ARBA00022679"/>
    </source>
</evidence>
<dbReference type="Gene3D" id="3.40.47.10">
    <property type="match status" value="1"/>
</dbReference>
<proteinExistence type="inferred from homology"/>
<dbReference type="GO" id="GO:0016747">
    <property type="term" value="F:acyltransferase activity, transferring groups other than amino-acyl groups"/>
    <property type="evidence" value="ECO:0007669"/>
    <property type="project" value="InterPro"/>
</dbReference>
<feature type="domain" description="Alpha/beta hydrolase fold-3" evidence="5">
    <location>
        <begin position="75"/>
        <end position="107"/>
    </location>
</feature>
<dbReference type="EMBL" id="JAVXUP010003306">
    <property type="protein sequence ID" value="KAK2999356.1"/>
    <property type="molecule type" value="Genomic_DNA"/>
</dbReference>
<accession>A0AA89AEJ2</accession>
<comment type="similarity">
    <text evidence="1">Belongs to the 'GDXG' lipolytic enzyme family.</text>
</comment>
<dbReference type="Gene3D" id="3.40.50.1820">
    <property type="entry name" value="alpha/beta hydrolase"/>
    <property type="match status" value="1"/>
</dbReference>
<sequence length="205" mass="22722">MASITAEITHEFPPFFRVYKNGHVERYPESPYIEPALDPGTGVEAKDVVISSEPSIKARVFMPRITGPEEKLPLVIVVSVDYRLALENPLPIPYEDSCASMQWVTAHFGGEGPKPWGQPKSKSKITHLVFYTTSDVDMLDTDYQFTKLLGLRPSVKRLMIYQQGCFTCGTVLRLAKDLAENNAGACVLVNCGADHYGLFCSNCSN</sequence>
<evidence type="ECO:0000256" key="3">
    <source>
        <dbReference type="ARBA" id="ARBA00023315"/>
    </source>
</evidence>
<dbReference type="PANTHER" id="PTHR11877:SF14">
    <property type="entry name" value="CHALCONE SYNTHASE"/>
    <property type="match status" value="1"/>
</dbReference>
<dbReference type="GO" id="GO:0016787">
    <property type="term" value="F:hydrolase activity"/>
    <property type="evidence" value="ECO:0007669"/>
    <property type="project" value="InterPro"/>
</dbReference>
<feature type="domain" description="Chalcone/stilbene synthase N-terminal" evidence="4">
    <location>
        <begin position="114"/>
        <end position="192"/>
    </location>
</feature>
<gene>
    <name evidence="6" type="ORF">RJ639_023990</name>
</gene>
<dbReference type="PANTHER" id="PTHR11877">
    <property type="entry name" value="HYDROXYMETHYLGLUTARYL-COA SYNTHASE"/>
    <property type="match status" value="1"/>
</dbReference>
<dbReference type="Pfam" id="PF07859">
    <property type="entry name" value="Abhydrolase_3"/>
    <property type="match status" value="1"/>
</dbReference>
<name>A0AA89AEJ2_9ASTE</name>
<dbReference type="InterPro" id="IPR029058">
    <property type="entry name" value="AB_hydrolase_fold"/>
</dbReference>
<dbReference type="Pfam" id="PF00195">
    <property type="entry name" value="Chal_sti_synt_N"/>
    <property type="match status" value="1"/>
</dbReference>
<evidence type="ECO:0000259" key="5">
    <source>
        <dbReference type="Pfam" id="PF07859"/>
    </source>
</evidence>
<reference evidence="6" key="1">
    <citation type="submission" date="2022-12" db="EMBL/GenBank/DDBJ databases">
        <title>Draft genome assemblies for two species of Escallonia (Escalloniales).</title>
        <authorList>
            <person name="Chanderbali A."/>
            <person name="Dervinis C."/>
            <person name="Anghel I."/>
            <person name="Soltis D."/>
            <person name="Soltis P."/>
            <person name="Zapata F."/>
        </authorList>
    </citation>
    <scope>NUCLEOTIDE SEQUENCE</scope>
    <source>
        <strain evidence="6">UCBG64.0493</strain>
        <tissue evidence="6">Leaf</tissue>
    </source>
</reference>
<keyword evidence="7" id="KW-1185">Reference proteome</keyword>
<dbReference type="SUPFAM" id="SSF53474">
    <property type="entry name" value="alpha/beta-Hydrolases"/>
    <property type="match status" value="1"/>
</dbReference>
<dbReference type="SUPFAM" id="SSF53901">
    <property type="entry name" value="Thiolase-like"/>
    <property type="match status" value="1"/>
</dbReference>
<dbReference type="InterPro" id="IPR011141">
    <property type="entry name" value="Polyketide_synthase_type-III"/>
</dbReference>
<dbReference type="Proteomes" id="UP001188597">
    <property type="component" value="Unassembled WGS sequence"/>
</dbReference>
<dbReference type="InterPro" id="IPR001099">
    <property type="entry name" value="Chalcone/stilbene_synt_N"/>
</dbReference>
<organism evidence="6 7">
    <name type="scientific">Escallonia herrerae</name>
    <dbReference type="NCBI Taxonomy" id="1293975"/>
    <lineage>
        <taxon>Eukaryota</taxon>
        <taxon>Viridiplantae</taxon>
        <taxon>Streptophyta</taxon>
        <taxon>Embryophyta</taxon>
        <taxon>Tracheophyta</taxon>
        <taxon>Spermatophyta</taxon>
        <taxon>Magnoliopsida</taxon>
        <taxon>eudicotyledons</taxon>
        <taxon>Gunneridae</taxon>
        <taxon>Pentapetalae</taxon>
        <taxon>asterids</taxon>
        <taxon>campanulids</taxon>
        <taxon>Escalloniales</taxon>
        <taxon>Escalloniaceae</taxon>
        <taxon>Escallonia</taxon>
    </lineage>
</organism>
<comment type="caution">
    <text evidence="6">The sequence shown here is derived from an EMBL/GenBank/DDBJ whole genome shotgun (WGS) entry which is preliminary data.</text>
</comment>
<dbReference type="AlphaFoldDB" id="A0AA89AEJ2"/>
<evidence type="ECO:0000256" key="1">
    <source>
        <dbReference type="ARBA" id="ARBA00010515"/>
    </source>
</evidence>
<evidence type="ECO:0000313" key="6">
    <source>
        <dbReference type="EMBL" id="KAK2999356.1"/>
    </source>
</evidence>
<dbReference type="GO" id="GO:0030639">
    <property type="term" value="P:polyketide biosynthetic process"/>
    <property type="evidence" value="ECO:0007669"/>
    <property type="project" value="TreeGrafter"/>
</dbReference>
<dbReference type="InterPro" id="IPR016039">
    <property type="entry name" value="Thiolase-like"/>
</dbReference>